<dbReference type="Proteomes" id="UP000278807">
    <property type="component" value="Unassembled WGS sequence"/>
</dbReference>
<dbReference type="SUPFAM" id="SSF50156">
    <property type="entry name" value="PDZ domain-like"/>
    <property type="match status" value="1"/>
</dbReference>
<accession>A0A0R3T862</accession>
<dbReference type="AlphaFoldDB" id="A0A0R3T862"/>
<protein>
    <submittedName>
        <fullName evidence="3">PDZ domain-containing protein</fullName>
    </submittedName>
</protein>
<sequence>MAFSDDKCNSSSTLTTQISKEAIKRVHEQIFGNPFIISNRSQSGCLSSRVQTPRLRLPCPDFSIHYRTPYAVCLDKANLKYYQQLYIETRQNNHALLTKCPSDFSLGVLPGDVIASINDVDVKQLSSEDVKEKFASGGPNELKLILIPSEGCLELSTRSIYLNDCHLDSLQNFPTVNNSNSSCICLRGYIKEKGCLRGINVSIKKMYVNILHDIASHSNGLWSVGDIVLITHRDGYSNGALVEILPEDEYQVKLVPGEQILTVNSDDINRVSVHILIVLIKLKYFWLFNNIFFTYRFYYHFSICCCMPYFSIV</sequence>
<proteinExistence type="predicted"/>
<reference evidence="1 2" key="2">
    <citation type="submission" date="2018-11" db="EMBL/GenBank/DDBJ databases">
        <authorList>
            <consortium name="Pathogen Informatics"/>
        </authorList>
    </citation>
    <scope>NUCLEOTIDE SEQUENCE [LARGE SCALE GENOMIC DNA]</scope>
</reference>
<dbReference type="InterPro" id="IPR036034">
    <property type="entry name" value="PDZ_sf"/>
</dbReference>
<evidence type="ECO:0000313" key="3">
    <source>
        <dbReference type="WBParaSite" id="HNAJ_0000325001-mRNA-1"/>
    </source>
</evidence>
<dbReference type="EMBL" id="UZAE01001835">
    <property type="protein sequence ID" value="VDN99107.1"/>
    <property type="molecule type" value="Genomic_DNA"/>
</dbReference>
<evidence type="ECO:0000313" key="2">
    <source>
        <dbReference type="Proteomes" id="UP000278807"/>
    </source>
</evidence>
<dbReference type="STRING" id="102285.A0A0R3T862"/>
<organism evidence="3">
    <name type="scientific">Rodentolepis nana</name>
    <name type="common">Dwarf tapeworm</name>
    <name type="synonym">Hymenolepis nana</name>
    <dbReference type="NCBI Taxonomy" id="102285"/>
    <lineage>
        <taxon>Eukaryota</taxon>
        <taxon>Metazoa</taxon>
        <taxon>Spiralia</taxon>
        <taxon>Lophotrochozoa</taxon>
        <taxon>Platyhelminthes</taxon>
        <taxon>Cestoda</taxon>
        <taxon>Eucestoda</taxon>
        <taxon>Cyclophyllidea</taxon>
        <taxon>Hymenolepididae</taxon>
        <taxon>Rodentolepis</taxon>
    </lineage>
</organism>
<gene>
    <name evidence="1" type="ORF">HNAJ_LOCUS3248</name>
</gene>
<keyword evidence="2" id="KW-1185">Reference proteome</keyword>
<dbReference type="WBParaSite" id="HNAJ_0000325001-mRNA-1">
    <property type="protein sequence ID" value="HNAJ_0000325001-mRNA-1"/>
    <property type="gene ID" value="HNAJ_0000325001"/>
</dbReference>
<name>A0A0R3T862_RODNA</name>
<reference evidence="3" key="1">
    <citation type="submission" date="2017-02" db="UniProtKB">
        <authorList>
            <consortium name="WormBaseParasite"/>
        </authorList>
    </citation>
    <scope>IDENTIFICATION</scope>
</reference>
<evidence type="ECO:0000313" key="1">
    <source>
        <dbReference type="EMBL" id="VDN99107.1"/>
    </source>
</evidence>